<keyword evidence="7" id="KW-0472">Membrane</keyword>
<evidence type="ECO:0000313" key="9">
    <source>
        <dbReference type="Proteomes" id="UP000275267"/>
    </source>
</evidence>
<dbReference type="SUPFAM" id="SSF48264">
    <property type="entry name" value="Cytochrome P450"/>
    <property type="match status" value="1"/>
</dbReference>
<dbReference type="InterPro" id="IPR036396">
    <property type="entry name" value="Cyt_P450_sf"/>
</dbReference>
<dbReference type="GO" id="GO:0005506">
    <property type="term" value="F:iron ion binding"/>
    <property type="evidence" value="ECO:0007669"/>
    <property type="project" value="InterPro"/>
</dbReference>
<feature type="transmembrane region" description="Helical" evidence="7">
    <location>
        <begin position="93"/>
        <end position="113"/>
    </location>
</feature>
<protein>
    <submittedName>
        <fullName evidence="8">Uncharacterized protein</fullName>
    </submittedName>
</protein>
<keyword evidence="5" id="KW-0408">Iron</keyword>
<reference evidence="9" key="1">
    <citation type="journal article" date="2019" name="Nat. Commun.">
        <title>The genome of broomcorn millet.</title>
        <authorList>
            <person name="Zou C."/>
            <person name="Miki D."/>
            <person name="Li D."/>
            <person name="Tang Q."/>
            <person name="Xiao L."/>
            <person name="Rajput S."/>
            <person name="Deng P."/>
            <person name="Jia W."/>
            <person name="Huang R."/>
            <person name="Zhang M."/>
            <person name="Sun Y."/>
            <person name="Hu J."/>
            <person name="Fu X."/>
            <person name="Schnable P.S."/>
            <person name="Li F."/>
            <person name="Zhang H."/>
            <person name="Feng B."/>
            <person name="Zhu X."/>
            <person name="Liu R."/>
            <person name="Schnable J.C."/>
            <person name="Zhu J.-K."/>
            <person name="Zhang H."/>
        </authorList>
    </citation>
    <scope>NUCLEOTIDE SEQUENCE [LARGE SCALE GENOMIC DNA]</scope>
</reference>
<name>A0A3L6T1G9_PANMI</name>
<evidence type="ECO:0000256" key="3">
    <source>
        <dbReference type="ARBA" id="ARBA00022723"/>
    </source>
</evidence>
<proteinExistence type="inferred from homology"/>
<keyword evidence="7" id="KW-0812">Transmembrane</keyword>
<dbReference type="Gene3D" id="1.10.630.10">
    <property type="entry name" value="Cytochrome P450"/>
    <property type="match status" value="1"/>
</dbReference>
<dbReference type="EMBL" id="PQIB02000003">
    <property type="protein sequence ID" value="RLN29655.1"/>
    <property type="molecule type" value="Genomic_DNA"/>
</dbReference>
<accession>A0A3L6T1G9</accession>
<evidence type="ECO:0000256" key="7">
    <source>
        <dbReference type="SAM" id="Phobius"/>
    </source>
</evidence>
<feature type="region of interest" description="Disordered" evidence="6">
    <location>
        <begin position="1"/>
        <end position="21"/>
    </location>
</feature>
<comment type="cofactor">
    <cofactor evidence="1">
        <name>heme</name>
        <dbReference type="ChEBI" id="CHEBI:30413"/>
    </cofactor>
</comment>
<keyword evidence="9" id="KW-1185">Reference proteome</keyword>
<evidence type="ECO:0000256" key="5">
    <source>
        <dbReference type="ARBA" id="ARBA00023004"/>
    </source>
</evidence>
<dbReference type="GO" id="GO:0020037">
    <property type="term" value="F:heme binding"/>
    <property type="evidence" value="ECO:0007669"/>
    <property type="project" value="InterPro"/>
</dbReference>
<keyword evidence="7" id="KW-1133">Transmembrane helix</keyword>
<dbReference type="AlphaFoldDB" id="A0A3L6T1G9"/>
<evidence type="ECO:0000256" key="2">
    <source>
        <dbReference type="ARBA" id="ARBA00010617"/>
    </source>
</evidence>
<sequence length="327" mass="36588">MEDLQLQPGGGGGGKDRISDLPDEDDLCDAIRSFAEEIVRLPVNNFSALKLELRTDEGHAFGTTVLQLLKTLNTVLHYTLSNSSEERLQDNGGAAAASWWFLVAAVALFYHLVMEQLSYRRKKGPLPGPPLVVPFFGSIAQVISDPTAYWDGLAARAKASPLGLSADYFLGRFVVFIRDTELTHRVLANVRPDAFHFIGHPFGKKLFGDHNLIYMFGDDHRELHRRIAPNFTPRALSTYAAIQQRVIVAHIRRWLDAGSAANKPFPLRVPCRDMNLETSQTVFVGPYLAAEAREKFARDYNLFNVGFMTMPVDLPGFAFRLLDLIKK</sequence>
<gene>
    <name evidence="8" type="ORF">C2845_PM05G08490</name>
</gene>
<evidence type="ECO:0000313" key="8">
    <source>
        <dbReference type="EMBL" id="RLN29655.1"/>
    </source>
</evidence>
<keyword evidence="3" id="KW-0479">Metal-binding</keyword>
<dbReference type="PANTHER" id="PTHR24286">
    <property type="entry name" value="CYTOCHROME P450 26"/>
    <property type="match status" value="1"/>
</dbReference>
<evidence type="ECO:0000256" key="1">
    <source>
        <dbReference type="ARBA" id="ARBA00001971"/>
    </source>
</evidence>
<dbReference type="Proteomes" id="UP000275267">
    <property type="component" value="Unassembled WGS sequence"/>
</dbReference>
<organism evidence="8 9">
    <name type="scientific">Panicum miliaceum</name>
    <name type="common">Proso millet</name>
    <name type="synonym">Broomcorn millet</name>
    <dbReference type="NCBI Taxonomy" id="4540"/>
    <lineage>
        <taxon>Eukaryota</taxon>
        <taxon>Viridiplantae</taxon>
        <taxon>Streptophyta</taxon>
        <taxon>Embryophyta</taxon>
        <taxon>Tracheophyta</taxon>
        <taxon>Spermatophyta</taxon>
        <taxon>Magnoliopsida</taxon>
        <taxon>Liliopsida</taxon>
        <taxon>Poales</taxon>
        <taxon>Poaceae</taxon>
        <taxon>PACMAD clade</taxon>
        <taxon>Panicoideae</taxon>
        <taxon>Panicodae</taxon>
        <taxon>Paniceae</taxon>
        <taxon>Panicinae</taxon>
        <taxon>Panicum</taxon>
        <taxon>Panicum sect. Panicum</taxon>
    </lineage>
</organism>
<dbReference type="PANTHER" id="PTHR24286:SF228">
    <property type="entry name" value="C-22 STEROL DESATURASE ERG5"/>
    <property type="match status" value="1"/>
</dbReference>
<comment type="caution">
    <text evidence="8">The sequence shown here is derived from an EMBL/GenBank/DDBJ whole genome shotgun (WGS) entry which is preliminary data.</text>
</comment>
<keyword evidence="4" id="KW-0560">Oxidoreductase</keyword>
<evidence type="ECO:0000256" key="6">
    <source>
        <dbReference type="SAM" id="MobiDB-lite"/>
    </source>
</evidence>
<comment type="similarity">
    <text evidence="2">Belongs to the cytochrome P450 family.</text>
</comment>
<dbReference type="GO" id="GO:0016705">
    <property type="term" value="F:oxidoreductase activity, acting on paired donors, with incorporation or reduction of molecular oxygen"/>
    <property type="evidence" value="ECO:0007669"/>
    <property type="project" value="InterPro"/>
</dbReference>
<dbReference type="STRING" id="4540.A0A3L6T1G9"/>
<dbReference type="GO" id="GO:0016125">
    <property type="term" value="P:sterol metabolic process"/>
    <property type="evidence" value="ECO:0007669"/>
    <property type="project" value="TreeGrafter"/>
</dbReference>
<evidence type="ECO:0000256" key="4">
    <source>
        <dbReference type="ARBA" id="ARBA00023002"/>
    </source>
</evidence>
<dbReference type="OrthoDB" id="1372046at2759"/>
<dbReference type="GO" id="GO:0004497">
    <property type="term" value="F:monooxygenase activity"/>
    <property type="evidence" value="ECO:0007669"/>
    <property type="project" value="InterPro"/>
</dbReference>